<dbReference type="InterPro" id="IPR004477">
    <property type="entry name" value="ComEC_N"/>
</dbReference>
<dbReference type="PANTHER" id="PTHR30619">
    <property type="entry name" value="DNA INTERNALIZATION/COMPETENCE PROTEIN COMEC/REC2"/>
    <property type="match status" value="1"/>
</dbReference>
<feature type="domain" description="Metallo-beta-lactamase" evidence="7">
    <location>
        <begin position="534"/>
        <end position="599"/>
    </location>
</feature>
<feature type="domain" description="ComEC/Rec2-related protein" evidence="8">
    <location>
        <begin position="227"/>
        <end position="489"/>
    </location>
</feature>
<evidence type="ECO:0000256" key="4">
    <source>
        <dbReference type="ARBA" id="ARBA00022989"/>
    </source>
</evidence>
<evidence type="ECO:0000256" key="3">
    <source>
        <dbReference type="ARBA" id="ARBA00022692"/>
    </source>
</evidence>
<dbReference type="GO" id="GO:0005886">
    <property type="term" value="C:plasma membrane"/>
    <property type="evidence" value="ECO:0007669"/>
    <property type="project" value="UniProtKB-SubCell"/>
</dbReference>
<dbReference type="InterPro" id="IPR001279">
    <property type="entry name" value="Metallo-B-lactamas"/>
</dbReference>
<dbReference type="NCBIfam" id="TIGR00360">
    <property type="entry name" value="ComEC_N-term"/>
    <property type="match status" value="1"/>
</dbReference>
<dbReference type="PANTHER" id="PTHR30619:SF1">
    <property type="entry name" value="RECOMBINATION PROTEIN 2"/>
    <property type="match status" value="1"/>
</dbReference>
<dbReference type="InterPro" id="IPR035681">
    <property type="entry name" value="ComA-like_MBL"/>
</dbReference>
<protein>
    <submittedName>
        <fullName evidence="9">Competence protein ComEC</fullName>
    </submittedName>
</protein>
<comment type="subcellular location">
    <subcellularLocation>
        <location evidence="1">Cell membrane</location>
        <topology evidence="1">Multi-pass membrane protein</topology>
    </subcellularLocation>
</comment>
<dbReference type="Pfam" id="PF03772">
    <property type="entry name" value="Competence"/>
    <property type="match status" value="1"/>
</dbReference>
<sequence length="785" mass="80957">MTEPTASAEQSPRSDLRLVPIAAAGWAGSWLGTAGRPLMIMIGGALLVVVVLTATLRRSWLLAATALMLAGALGLGWLQAFALTGSAVGRLAGSGAIARIHLVTKADPMIRPPEGVRGEYLTVRAVLTQGDGRGLQWRERTPILLTASGDAVPGWRGMIAGSSMVATVKLQTPQPGSDFAAVARAVGPPREVKQPGPVGLFVERVRSGLRQAVARGSPEQRALVPSLVLGDTAGITDDIKADFLTTGLTHLTAVSGANLAILIAFLMVLARWGGVRGWWLRVVGLAAVVVFVLLCRTEPSVLRAAAMGLVALAALGMSGRAAGLRSLSVATIVLIMVDPWLGRSLGFALSVLATGGIVWWARRWVQAMQRWLPVIFAEAVAVPLAAHLATLPVAAAISGQVSMVGILTNAIAGPFVGPATVLGFAAAGLSLMSGMIAGWVGLVACWAAQPILWTAHFGSALPGASWSWPSSAVALLVLGAGCLAVALVMPWVLRSRWLALGVAVFMVVAVVRAPVQPGWPPKDWLLVACDVGQGDGLAVRVGDRQAIVIDTGPDPAPIRRCLDQLGIRRVPLLILSHYHADHVGGLEGVLAGRRVERVWTSPYPSPPQEAAGVADVAGELGIPSTVPEVGVRATVGAATVAVLGPSDRAPTPTLAADGESSTENDLCLVVKITIGGVRLLLTGDVEPAEQERVLASGVDLGADVLKVPHHGSSRQDAGFVAATGARVAIASAGVDNDYGHPAPRTMQLLRGDGMTALCTCQRGSIAVAAAKAGGGDLVVITQRTP</sequence>
<feature type="transmembrane region" description="Helical" evidence="6">
    <location>
        <begin position="372"/>
        <end position="397"/>
    </location>
</feature>
<feature type="transmembrane region" description="Helical" evidence="6">
    <location>
        <begin position="436"/>
        <end position="456"/>
    </location>
</feature>
<feature type="transmembrane region" description="Helical" evidence="6">
    <location>
        <begin position="468"/>
        <end position="490"/>
    </location>
</feature>
<evidence type="ECO:0000256" key="2">
    <source>
        <dbReference type="ARBA" id="ARBA00022475"/>
    </source>
</evidence>
<evidence type="ECO:0000256" key="6">
    <source>
        <dbReference type="SAM" id="Phobius"/>
    </source>
</evidence>
<evidence type="ECO:0000256" key="5">
    <source>
        <dbReference type="ARBA" id="ARBA00023136"/>
    </source>
</evidence>
<feature type="transmembrane region" description="Helical" evidence="6">
    <location>
        <begin position="38"/>
        <end position="56"/>
    </location>
</feature>
<keyword evidence="10" id="KW-1185">Reference proteome</keyword>
<organism evidence="9 10">
    <name type="scientific">Microlunatus soli</name>
    <dbReference type="NCBI Taxonomy" id="630515"/>
    <lineage>
        <taxon>Bacteria</taxon>
        <taxon>Bacillati</taxon>
        <taxon>Actinomycetota</taxon>
        <taxon>Actinomycetes</taxon>
        <taxon>Propionibacteriales</taxon>
        <taxon>Propionibacteriaceae</taxon>
        <taxon>Microlunatus</taxon>
    </lineage>
</organism>
<keyword evidence="3 6" id="KW-0812">Transmembrane</keyword>
<gene>
    <name evidence="9" type="ORF">SAMN04489812_4638</name>
</gene>
<evidence type="ECO:0000259" key="8">
    <source>
        <dbReference type="Pfam" id="PF03772"/>
    </source>
</evidence>
<accession>A0A1H1YL94</accession>
<reference evidence="9 10" key="1">
    <citation type="submission" date="2016-10" db="EMBL/GenBank/DDBJ databases">
        <authorList>
            <person name="de Groot N.N."/>
        </authorList>
    </citation>
    <scope>NUCLEOTIDE SEQUENCE [LARGE SCALE GENOMIC DNA]</scope>
    <source>
        <strain evidence="9 10">DSM 21800</strain>
    </source>
</reference>
<evidence type="ECO:0000256" key="1">
    <source>
        <dbReference type="ARBA" id="ARBA00004651"/>
    </source>
</evidence>
<dbReference type="STRING" id="630515.SAMN04489812_4638"/>
<dbReference type="CDD" id="cd07731">
    <property type="entry name" value="ComA-like_MBL-fold"/>
    <property type="match status" value="1"/>
</dbReference>
<feature type="transmembrane region" description="Helical" evidence="6">
    <location>
        <begin position="403"/>
        <end position="429"/>
    </location>
</feature>
<evidence type="ECO:0000313" key="9">
    <source>
        <dbReference type="EMBL" id="SDT22039.1"/>
    </source>
</evidence>
<name>A0A1H1YL94_9ACTN</name>
<dbReference type="AlphaFoldDB" id="A0A1H1YL94"/>
<dbReference type="RefSeq" id="WP_091527825.1">
    <property type="nucleotide sequence ID" value="NZ_LT629772.1"/>
</dbReference>
<dbReference type="InterPro" id="IPR052159">
    <property type="entry name" value="Competence_DNA_uptake"/>
</dbReference>
<dbReference type="Proteomes" id="UP000199103">
    <property type="component" value="Chromosome I"/>
</dbReference>
<evidence type="ECO:0000259" key="7">
    <source>
        <dbReference type="Pfam" id="PF00753"/>
    </source>
</evidence>
<dbReference type="Gene3D" id="3.60.15.10">
    <property type="entry name" value="Ribonuclease Z/Hydroxyacylglutathione hydrolase-like"/>
    <property type="match status" value="1"/>
</dbReference>
<proteinExistence type="predicted"/>
<dbReference type="EMBL" id="LT629772">
    <property type="protein sequence ID" value="SDT22039.1"/>
    <property type="molecule type" value="Genomic_DNA"/>
</dbReference>
<evidence type="ECO:0000313" key="10">
    <source>
        <dbReference type="Proteomes" id="UP000199103"/>
    </source>
</evidence>
<dbReference type="Pfam" id="PF00753">
    <property type="entry name" value="Lactamase_B"/>
    <property type="match status" value="1"/>
</dbReference>
<dbReference type="OrthoDB" id="7177610at2"/>
<keyword evidence="2" id="KW-1003">Cell membrane</keyword>
<feature type="transmembrane region" description="Helical" evidence="6">
    <location>
        <begin position="62"/>
        <end position="83"/>
    </location>
</feature>
<feature type="transmembrane region" description="Helical" evidence="6">
    <location>
        <begin position="340"/>
        <end position="360"/>
    </location>
</feature>
<feature type="transmembrane region" description="Helical" evidence="6">
    <location>
        <begin position="248"/>
        <end position="272"/>
    </location>
</feature>
<feature type="transmembrane region" description="Helical" evidence="6">
    <location>
        <begin position="301"/>
        <end position="320"/>
    </location>
</feature>
<dbReference type="InterPro" id="IPR036866">
    <property type="entry name" value="RibonucZ/Hydroxyglut_hydro"/>
</dbReference>
<feature type="transmembrane region" description="Helical" evidence="6">
    <location>
        <begin position="497"/>
        <end position="515"/>
    </location>
</feature>
<keyword evidence="4 6" id="KW-1133">Transmembrane helix</keyword>
<dbReference type="SUPFAM" id="SSF56281">
    <property type="entry name" value="Metallo-hydrolase/oxidoreductase"/>
    <property type="match status" value="1"/>
</dbReference>
<keyword evidence="5 6" id="KW-0472">Membrane</keyword>
<feature type="transmembrane region" description="Helical" evidence="6">
    <location>
        <begin position="278"/>
        <end position="294"/>
    </location>
</feature>